<evidence type="ECO:0000313" key="3">
    <source>
        <dbReference type="EMBL" id="AWC67992.1"/>
    </source>
</evidence>
<protein>
    <submittedName>
        <fullName evidence="3">Odorant-binding protein 12</fullName>
    </submittedName>
</protein>
<name>A0A343WGW8_MATON</name>
<dbReference type="GO" id="GO:0007608">
    <property type="term" value="P:sensory perception of smell"/>
    <property type="evidence" value="ECO:0007669"/>
    <property type="project" value="TreeGrafter"/>
</dbReference>
<dbReference type="InterPro" id="IPR036728">
    <property type="entry name" value="PBP_GOBP_sf"/>
</dbReference>
<sequence>MTCKLTIFLALALLGVVSAKIDYEEAEKHFNICKEETGAEENFEDVVKKEKIPTSDKGMCLVECMFRQKGIYDKEGKYNTEGTRKYFSKVFAHLPDNIEKSVKITEECHKMDVEGLDKCEAAVKYLTCSRTKAVQQNIHLKD</sequence>
<dbReference type="AlphaFoldDB" id="A0A343WGW8"/>
<dbReference type="EMBL" id="MF417505">
    <property type="protein sequence ID" value="AWC67992.1"/>
    <property type="molecule type" value="mRNA"/>
</dbReference>
<dbReference type="GO" id="GO:0005549">
    <property type="term" value="F:odorant binding"/>
    <property type="evidence" value="ECO:0007669"/>
    <property type="project" value="InterPro"/>
</dbReference>
<dbReference type="Pfam" id="PF01395">
    <property type="entry name" value="PBP_GOBP"/>
    <property type="match status" value="1"/>
</dbReference>
<dbReference type="Gene3D" id="1.10.238.20">
    <property type="entry name" value="Pheromone/general odorant binding protein domain"/>
    <property type="match status" value="1"/>
</dbReference>
<accession>A0A343WGW8</accession>
<feature type="chain" id="PRO_5016666694" evidence="2">
    <location>
        <begin position="20"/>
        <end position="142"/>
    </location>
</feature>
<gene>
    <name evidence="3" type="primary">OBP12</name>
</gene>
<dbReference type="GO" id="GO:0005615">
    <property type="term" value="C:extracellular space"/>
    <property type="evidence" value="ECO:0007669"/>
    <property type="project" value="TreeGrafter"/>
</dbReference>
<dbReference type="CDD" id="cd23992">
    <property type="entry name" value="PBP_GOBP"/>
    <property type="match status" value="1"/>
</dbReference>
<evidence type="ECO:0000256" key="1">
    <source>
        <dbReference type="ARBA" id="ARBA00022729"/>
    </source>
</evidence>
<feature type="signal peptide" evidence="2">
    <location>
        <begin position="1"/>
        <end position="19"/>
    </location>
</feature>
<proteinExistence type="evidence at transcript level"/>
<dbReference type="PANTHER" id="PTHR11857">
    <property type="entry name" value="ODORANT BINDING PROTEIN-RELATED"/>
    <property type="match status" value="1"/>
</dbReference>
<dbReference type="InterPro" id="IPR006170">
    <property type="entry name" value="PBP/GOBP"/>
</dbReference>
<keyword evidence="1 2" id="KW-0732">Signal</keyword>
<evidence type="ECO:0000256" key="2">
    <source>
        <dbReference type="SAM" id="SignalP"/>
    </source>
</evidence>
<reference evidence="3" key="1">
    <citation type="submission" date="2017-07" db="EMBL/GenBank/DDBJ databases">
        <authorList>
            <person name="Sun Z.S."/>
            <person name="Albrecht U."/>
            <person name="Echele G."/>
            <person name="Lee C.C."/>
        </authorList>
    </citation>
    <scope>NUCLEOTIDE SEQUENCE</scope>
</reference>
<dbReference type="SUPFAM" id="SSF47565">
    <property type="entry name" value="Insect pheromone/odorant-binding proteins"/>
    <property type="match status" value="1"/>
</dbReference>
<dbReference type="SMART" id="SM00708">
    <property type="entry name" value="PhBP"/>
    <property type="match status" value="1"/>
</dbReference>
<organism evidence="3">
    <name type="scientific">Matsumurasca onukii</name>
    <name type="common">Tea green leafhopper</name>
    <name type="synonym">Empoasca onukii</name>
    <dbReference type="NCBI Taxonomy" id="2912585"/>
    <lineage>
        <taxon>Eukaryota</taxon>
        <taxon>Metazoa</taxon>
        <taxon>Ecdysozoa</taxon>
        <taxon>Arthropoda</taxon>
        <taxon>Hexapoda</taxon>
        <taxon>Insecta</taxon>
        <taxon>Pterygota</taxon>
        <taxon>Neoptera</taxon>
        <taxon>Paraneoptera</taxon>
        <taxon>Hemiptera</taxon>
        <taxon>Auchenorrhyncha</taxon>
        <taxon>Membracoidea</taxon>
        <taxon>Cicadellidae</taxon>
        <taxon>Typhlocybinae</taxon>
        <taxon>Empoascini</taxon>
        <taxon>Matsumurasca</taxon>
    </lineage>
</organism>